<proteinExistence type="predicted"/>
<reference evidence="2" key="1">
    <citation type="submission" date="2021-05" db="EMBL/GenBank/DDBJ databases">
        <authorList>
            <person name="Alioto T."/>
            <person name="Alioto T."/>
            <person name="Gomez Garrido J."/>
        </authorList>
    </citation>
    <scope>NUCLEOTIDE SEQUENCE</scope>
</reference>
<protein>
    <submittedName>
        <fullName evidence="2">(northern house mosquito) hypothetical protein</fullName>
    </submittedName>
</protein>
<sequence>MRQCQRTPRVWFSSFGTCLNPFVYWYLGTSYQESMTFPRNPHSRKDISPNATSPKRHFPEMSFTRKSFPRTIHFPEWPHPRMATSPKNHFPEWPLPLIFHIPENHFPE</sequence>
<accession>A0A8D8I6F9</accession>
<evidence type="ECO:0000313" key="2">
    <source>
        <dbReference type="EMBL" id="CAG6546312.1"/>
    </source>
</evidence>
<dbReference type="AlphaFoldDB" id="A0A8D8I6F9"/>
<organism evidence="2">
    <name type="scientific">Culex pipiens</name>
    <name type="common">House mosquito</name>
    <dbReference type="NCBI Taxonomy" id="7175"/>
    <lineage>
        <taxon>Eukaryota</taxon>
        <taxon>Metazoa</taxon>
        <taxon>Ecdysozoa</taxon>
        <taxon>Arthropoda</taxon>
        <taxon>Hexapoda</taxon>
        <taxon>Insecta</taxon>
        <taxon>Pterygota</taxon>
        <taxon>Neoptera</taxon>
        <taxon>Endopterygota</taxon>
        <taxon>Diptera</taxon>
        <taxon>Nematocera</taxon>
        <taxon>Culicoidea</taxon>
        <taxon>Culicidae</taxon>
        <taxon>Culicinae</taxon>
        <taxon>Culicini</taxon>
        <taxon>Culex</taxon>
        <taxon>Culex</taxon>
    </lineage>
</organism>
<feature type="region of interest" description="Disordered" evidence="1">
    <location>
        <begin position="37"/>
        <end position="58"/>
    </location>
</feature>
<dbReference type="EMBL" id="HBUE01341175">
    <property type="protein sequence ID" value="CAG6598487.1"/>
    <property type="molecule type" value="Transcribed_RNA"/>
</dbReference>
<dbReference type="EMBL" id="HBUE01234290">
    <property type="protein sequence ID" value="CAG6546312.1"/>
    <property type="molecule type" value="Transcribed_RNA"/>
</dbReference>
<dbReference type="EMBL" id="HBUE01341172">
    <property type="protein sequence ID" value="CAG6598486.1"/>
    <property type="molecule type" value="Transcribed_RNA"/>
</dbReference>
<dbReference type="EMBL" id="HBUE01234287">
    <property type="protein sequence ID" value="CAG6546311.1"/>
    <property type="molecule type" value="Transcribed_RNA"/>
</dbReference>
<name>A0A8D8I6F9_CULPI</name>
<evidence type="ECO:0000256" key="1">
    <source>
        <dbReference type="SAM" id="MobiDB-lite"/>
    </source>
</evidence>